<organism evidence="1 2">
    <name type="scientific">Acidiphilium iwatense</name>
    <dbReference type="NCBI Taxonomy" id="768198"/>
    <lineage>
        <taxon>Bacteria</taxon>
        <taxon>Pseudomonadati</taxon>
        <taxon>Pseudomonadota</taxon>
        <taxon>Alphaproteobacteria</taxon>
        <taxon>Acetobacterales</taxon>
        <taxon>Acidocellaceae</taxon>
        <taxon>Acidiphilium</taxon>
    </lineage>
</organism>
<name>A0ABS9DYH0_9PROT</name>
<dbReference type="Proteomes" id="UP001521209">
    <property type="component" value="Unassembled WGS sequence"/>
</dbReference>
<keyword evidence="2" id="KW-1185">Reference proteome</keyword>
<accession>A0ABS9DYH0</accession>
<proteinExistence type="predicted"/>
<protein>
    <recommendedName>
        <fullName evidence="3">Transposase</fullName>
    </recommendedName>
</protein>
<evidence type="ECO:0000313" key="2">
    <source>
        <dbReference type="Proteomes" id="UP001521209"/>
    </source>
</evidence>
<dbReference type="RefSeq" id="WP_235705067.1">
    <property type="nucleotide sequence ID" value="NZ_JAKGBZ010000030.1"/>
</dbReference>
<dbReference type="EMBL" id="JAKGBZ010000030">
    <property type="protein sequence ID" value="MCF3947791.1"/>
    <property type="molecule type" value="Genomic_DNA"/>
</dbReference>
<reference evidence="1 2" key="1">
    <citation type="submission" date="2022-01" db="EMBL/GenBank/DDBJ databases">
        <authorList>
            <person name="Won M."/>
            <person name="Kim S.-J."/>
            <person name="Kwon S.-W."/>
        </authorList>
    </citation>
    <scope>NUCLEOTIDE SEQUENCE [LARGE SCALE GENOMIC DNA]</scope>
    <source>
        <strain evidence="1 2">KCTC 23505</strain>
    </source>
</reference>
<comment type="caution">
    <text evidence="1">The sequence shown here is derived from an EMBL/GenBank/DDBJ whole genome shotgun (WGS) entry which is preliminary data.</text>
</comment>
<gene>
    <name evidence="1" type="ORF">L2A60_14000</name>
</gene>
<evidence type="ECO:0000313" key="1">
    <source>
        <dbReference type="EMBL" id="MCF3947791.1"/>
    </source>
</evidence>
<sequence>MARTRDRRRNKLLFVSVEIRESERSALVRQRLLEPGSENDPAAVARALYHLFDWIFRDA</sequence>
<evidence type="ECO:0008006" key="3">
    <source>
        <dbReference type="Google" id="ProtNLM"/>
    </source>
</evidence>